<name>A0A6H2A2A6_9ZZZZ</name>
<evidence type="ECO:0000313" key="2">
    <source>
        <dbReference type="EMBL" id="QJH98249.1"/>
    </source>
</evidence>
<evidence type="ECO:0000313" key="1">
    <source>
        <dbReference type="EMBL" id="QJA53580.1"/>
    </source>
</evidence>
<protein>
    <submittedName>
        <fullName evidence="1">Putative glycosyltransferase</fullName>
    </submittedName>
</protein>
<gene>
    <name evidence="1" type="ORF">TM448A03725_0003</name>
    <name evidence="2" type="ORF">TM448B01252_0011</name>
</gene>
<sequence>MKPTKIYIKRNKINKGIAESWMQAVEIIKTKTNADIIIKADNDAIFMTQNWLRDMVSLFKRNTKIILSPYVEGLDASPGGVLRQRMSNEMPYVMINDKVLGIVPYLGGIVWATPAELYNGFKFPDNLPGNKDYFISQYARRMGYSLFYMEEARVYHLGGSKGQVVDYK</sequence>
<proteinExistence type="predicted"/>
<dbReference type="Gene3D" id="3.90.550.10">
    <property type="entry name" value="Spore Coat Polysaccharide Biosynthesis Protein SpsA, Chain A"/>
    <property type="match status" value="1"/>
</dbReference>
<dbReference type="EMBL" id="MT144723">
    <property type="protein sequence ID" value="QJH98249.1"/>
    <property type="molecule type" value="Genomic_DNA"/>
</dbReference>
<keyword evidence="1" id="KW-0808">Transferase</keyword>
<accession>A0A6H2A2A6</accession>
<dbReference type="EMBL" id="MT144433">
    <property type="protein sequence ID" value="QJA53580.1"/>
    <property type="molecule type" value="Genomic_DNA"/>
</dbReference>
<dbReference type="GO" id="GO:0016740">
    <property type="term" value="F:transferase activity"/>
    <property type="evidence" value="ECO:0007669"/>
    <property type="project" value="UniProtKB-KW"/>
</dbReference>
<dbReference type="SUPFAM" id="SSF53448">
    <property type="entry name" value="Nucleotide-diphospho-sugar transferases"/>
    <property type="match status" value="1"/>
</dbReference>
<dbReference type="AlphaFoldDB" id="A0A6H2A2A6"/>
<dbReference type="InterPro" id="IPR029044">
    <property type="entry name" value="Nucleotide-diphossugar_trans"/>
</dbReference>
<organism evidence="1">
    <name type="scientific">viral metagenome</name>
    <dbReference type="NCBI Taxonomy" id="1070528"/>
    <lineage>
        <taxon>unclassified sequences</taxon>
        <taxon>metagenomes</taxon>
        <taxon>organismal metagenomes</taxon>
    </lineage>
</organism>
<reference evidence="1" key="1">
    <citation type="submission" date="2020-03" db="EMBL/GenBank/DDBJ databases">
        <title>The deep terrestrial virosphere.</title>
        <authorList>
            <person name="Holmfeldt K."/>
            <person name="Nilsson E."/>
            <person name="Simone D."/>
            <person name="Lopez-Fernandez M."/>
            <person name="Wu X."/>
            <person name="de Brujin I."/>
            <person name="Lundin D."/>
            <person name="Andersson A."/>
            <person name="Bertilsson S."/>
            <person name="Dopson M."/>
        </authorList>
    </citation>
    <scope>NUCLEOTIDE SEQUENCE</scope>
    <source>
        <strain evidence="1">TM448A03725</strain>
        <strain evidence="2">TM448B01252</strain>
    </source>
</reference>